<organism evidence="1 2">
    <name type="scientific">Golovinomyces cichoracearum</name>
    <dbReference type="NCBI Taxonomy" id="62708"/>
    <lineage>
        <taxon>Eukaryota</taxon>
        <taxon>Fungi</taxon>
        <taxon>Dikarya</taxon>
        <taxon>Ascomycota</taxon>
        <taxon>Pezizomycotina</taxon>
        <taxon>Leotiomycetes</taxon>
        <taxon>Erysiphales</taxon>
        <taxon>Erysiphaceae</taxon>
        <taxon>Golovinomyces</taxon>
    </lineage>
</organism>
<name>A0A420IIV8_9PEZI</name>
<protein>
    <submittedName>
        <fullName evidence="1">Uncharacterized protein</fullName>
    </submittedName>
</protein>
<dbReference type="Proteomes" id="UP000285326">
    <property type="component" value="Unassembled WGS sequence"/>
</dbReference>
<sequence length="210" mass="24669">MFKEFKFRTLGVISLYQDVKDLNQIAETLDSNQETIHNKLRKLALKILSTPAEDYIEEIMTREKKIQDLTHQVSESNQVITDLMIKSRQKTGSVEKMTISPFSQYPEGGSKVTRSVRVEDPEQFFNESSKNFLDFDAWRLGIEARLRDNADWFDIEDQRNNYVIRRLAGRASRETVPLLKSSIPERFRNTEEMLDHLENQYGDPDYRRKA</sequence>
<dbReference type="AlphaFoldDB" id="A0A420IIV8"/>
<evidence type="ECO:0000313" key="2">
    <source>
        <dbReference type="Proteomes" id="UP000285326"/>
    </source>
</evidence>
<reference evidence="1 2" key="1">
    <citation type="journal article" date="2018" name="BMC Genomics">
        <title>Comparative genome analyses reveal sequence features reflecting distinct modes of host-adaptation between dicot and monocot powdery mildew.</title>
        <authorList>
            <person name="Wu Y."/>
            <person name="Ma X."/>
            <person name="Pan Z."/>
            <person name="Kale S.D."/>
            <person name="Song Y."/>
            <person name="King H."/>
            <person name="Zhang Q."/>
            <person name="Presley C."/>
            <person name="Deng X."/>
            <person name="Wei C.I."/>
            <person name="Xiao S."/>
        </authorList>
    </citation>
    <scope>NUCLEOTIDE SEQUENCE [LARGE SCALE GENOMIC DNA]</scope>
    <source>
        <strain evidence="1">UMSG1</strain>
    </source>
</reference>
<dbReference type="EMBL" id="MCBS01023937">
    <property type="protein sequence ID" value="RKF74488.1"/>
    <property type="molecule type" value="Genomic_DNA"/>
</dbReference>
<comment type="caution">
    <text evidence="1">The sequence shown here is derived from an EMBL/GenBank/DDBJ whole genome shotgun (WGS) entry which is preliminary data.</text>
</comment>
<proteinExistence type="predicted"/>
<evidence type="ECO:0000313" key="1">
    <source>
        <dbReference type="EMBL" id="RKF74488.1"/>
    </source>
</evidence>
<gene>
    <name evidence="1" type="ORF">GcM1_239085</name>
</gene>
<accession>A0A420IIV8</accession>